<name>A0AA40C294_9PEZI</name>
<protein>
    <recommendedName>
        <fullName evidence="4">Secreted protein</fullName>
    </recommendedName>
</protein>
<dbReference type="Proteomes" id="UP001175000">
    <property type="component" value="Unassembled WGS sequence"/>
</dbReference>
<gene>
    <name evidence="2" type="ORF">B0T14DRAFT_147628</name>
</gene>
<feature type="chain" id="PRO_5041343496" description="Secreted protein" evidence="1">
    <location>
        <begin position="18"/>
        <end position="134"/>
    </location>
</feature>
<dbReference type="AlphaFoldDB" id="A0AA40C294"/>
<evidence type="ECO:0000313" key="2">
    <source>
        <dbReference type="EMBL" id="KAK0622342.1"/>
    </source>
</evidence>
<dbReference type="EMBL" id="JAULSU010000003">
    <property type="protein sequence ID" value="KAK0622342.1"/>
    <property type="molecule type" value="Genomic_DNA"/>
</dbReference>
<reference evidence="2" key="1">
    <citation type="submission" date="2023-06" db="EMBL/GenBank/DDBJ databases">
        <title>Genome-scale phylogeny and comparative genomics of the fungal order Sordariales.</title>
        <authorList>
            <consortium name="Lawrence Berkeley National Laboratory"/>
            <person name="Hensen N."/>
            <person name="Bonometti L."/>
            <person name="Westerberg I."/>
            <person name="Brannstrom I.O."/>
            <person name="Guillou S."/>
            <person name="Cros-Aarteil S."/>
            <person name="Calhoun S."/>
            <person name="Haridas S."/>
            <person name="Kuo A."/>
            <person name="Mondo S."/>
            <person name="Pangilinan J."/>
            <person name="Riley R."/>
            <person name="Labutti K."/>
            <person name="Andreopoulos B."/>
            <person name="Lipzen A."/>
            <person name="Chen C."/>
            <person name="Yanf M."/>
            <person name="Daum C."/>
            <person name="Ng V."/>
            <person name="Clum A."/>
            <person name="Steindorff A."/>
            <person name="Ohm R."/>
            <person name="Martin F."/>
            <person name="Silar P."/>
            <person name="Natvig D."/>
            <person name="Lalanne C."/>
            <person name="Gautier V."/>
            <person name="Ament-Velasquez S.L."/>
            <person name="Kruys A."/>
            <person name="Hutchinson M.I."/>
            <person name="Powell A.J."/>
            <person name="Barry K."/>
            <person name="Miller A.N."/>
            <person name="Grigoriev I.V."/>
            <person name="Debuchy R."/>
            <person name="Gladieux P."/>
            <person name="Thoren M.H."/>
            <person name="Johannesson H."/>
        </authorList>
    </citation>
    <scope>NUCLEOTIDE SEQUENCE</scope>
    <source>
        <strain evidence="2">CBS 606.72</strain>
    </source>
</reference>
<evidence type="ECO:0000256" key="1">
    <source>
        <dbReference type="SAM" id="SignalP"/>
    </source>
</evidence>
<accession>A0AA40C294</accession>
<feature type="signal peptide" evidence="1">
    <location>
        <begin position="1"/>
        <end position="17"/>
    </location>
</feature>
<evidence type="ECO:0008006" key="4">
    <source>
        <dbReference type="Google" id="ProtNLM"/>
    </source>
</evidence>
<comment type="caution">
    <text evidence="2">The sequence shown here is derived from an EMBL/GenBank/DDBJ whole genome shotgun (WGS) entry which is preliminary data.</text>
</comment>
<evidence type="ECO:0000313" key="3">
    <source>
        <dbReference type="Proteomes" id="UP001175000"/>
    </source>
</evidence>
<organism evidence="2 3">
    <name type="scientific">Immersiella caudata</name>
    <dbReference type="NCBI Taxonomy" id="314043"/>
    <lineage>
        <taxon>Eukaryota</taxon>
        <taxon>Fungi</taxon>
        <taxon>Dikarya</taxon>
        <taxon>Ascomycota</taxon>
        <taxon>Pezizomycotina</taxon>
        <taxon>Sordariomycetes</taxon>
        <taxon>Sordariomycetidae</taxon>
        <taxon>Sordariales</taxon>
        <taxon>Lasiosphaeriaceae</taxon>
        <taxon>Immersiella</taxon>
    </lineage>
</organism>
<keyword evidence="3" id="KW-1185">Reference proteome</keyword>
<keyword evidence="1" id="KW-0732">Signal</keyword>
<proteinExistence type="predicted"/>
<sequence length="134" mass="14583">MSVGAVFPLLCFNLAQLLLPDGPNFRFGESSAFRYPNPCPFQRNIAPMTRRNLRIRRLPVESCRKCSVAPSAWRYQLDSGRRSNCHCSPAWQRVSADSPSRGNAGSSSGIGSRISVASSPVSFIGGLISVRPPT</sequence>